<feature type="compositionally biased region" description="Low complexity" evidence="10">
    <location>
        <begin position="288"/>
        <end position="310"/>
    </location>
</feature>
<keyword evidence="6" id="KW-0175">Coiled coil</keyword>
<feature type="domain" description="BART" evidence="11">
    <location>
        <begin position="8"/>
        <end position="120"/>
    </location>
</feature>
<dbReference type="Proteomes" id="UP000007303">
    <property type="component" value="Unassembled WGS sequence"/>
</dbReference>
<name>H3C761_TETNG</name>
<protein>
    <recommendedName>
        <fullName evidence="4">Cilia- and flagella-associated protein 36</fullName>
    </recommendedName>
    <alternativeName>
        <fullName evidence="9">Coiled-coil domain-containing protein 104</fullName>
    </alternativeName>
</protein>
<dbReference type="PANTHER" id="PTHR21532">
    <property type="entry name" value="PHOSPHODIESTERASE HL"/>
    <property type="match status" value="1"/>
</dbReference>
<reference evidence="12" key="3">
    <citation type="submission" date="2025-09" db="UniProtKB">
        <authorList>
            <consortium name="Ensembl"/>
        </authorList>
    </citation>
    <scope>IDENTIFICATION</scope>
</reference>
<evidence type="ECO:0000313" key="12">
    <source>
        <dbReference type="Ensembl" id="ENSTNIP00000004082.1"/>
    </source>
</evidence>
<evidence type="ECO:0000256" key="5">
    <source>
        <dbReference type="ARBA" id="ARBA00022490"/>
    </source>
</evidence>
<accession>H3C761</accession>
<feature type="region of interest" description="Disordered" evidence="10">
    <location>
        <begin position="273"/>
        <end position="335"/>
    </location>
</feature>
<sequence length="335" mass="37966">AAMAEDDREWVFESIVGYLGSPIWLIPINEFIETKSLVFDDEEENKLSYTDIHLQYKTLVERLLDNYMKEVGISEQQFLDACTSPFAKSKTMQSVFQPILATDDFQMFRSMMAQKNLELQLQALRLIKETSVGSLPDSLTDGVDEMKELEEQEMSILQEVLKKSKEEYEEERRRQLLEAEAPSARGSSSNKAAGVSREARGTTDAPSQQRNTAKTAAPQINRVSLFVQVQSAKEGAVGWPRILFSSSSSLFQELSTSQQEELQQRAAYLRLQRDKLHALKKEQQRSKPTAPEAAATPEPTTTSSSSSPEVSAEERKRLQKRKHLADKLKEEVIRK</sequence>
<reference evidence="13" key="1">
    <citation type="journal article" date="2004" name="Nature">
        <title>Genome duplication in the teleost fish Tetraodon nigroviridis reveals the early vertebrate proto-karyotype.</title>
        <authorList>
            <person name="Jaillon O."/>
            <person name="Aury J.-M."/>
            <person name="Brunet F."/>
            <person name="Petit J.-L."/>
            <person name="Stange-Thomann N."/>
            <person name="Mauceli E."/>
            <person name="Bouneau L."/>
            <person name="Fischer C."/>
            <person name="Ozouf-Costaz C."/>
            <person name="Bernot A."/>
            <person name="Nicaud S."/>
            <person name="Jaffe D."/>
            <person name="Fisher S."/>
            <person name="Lutfalla G."/>
            <person name="Dossat C."/>
            <person name="Segurens B."/>
            <person name="Dasilva C."/>
            <person name="Salanoubat M."/>
            <person name="Levy M."/>
            <person name="Boudet N."/>
            <person name="Castellano S."/>
            <person name="Anthouard V."/>
            <person name="Jubin C."/>
            <person name="Castelli V."/>
            <person name="Katinka M."/>
            <person name="Vacherie B."/>
            <person name="Biemont C."/>
            <person name="Skalli Z."/>
            <person name="Cattolico L."/>
            <person name="Poulain J."/>
            <person name="De Berardinis V."/>
            <person name="Cruaud C."/>
            <person name="Duprat S."/>
            <person name="Brottier P."/>
            <person name="Coutanceau J.-P."/>
            <person name="Gouzy J."/>
            <person name="Parra G."/>
            <person name="Lardier G."/>
            <person name="Chapple C."/>
            <person name="McKernan K.J."/>
            <person name="McEwan P."/>
            <person name="Bosak S."/>
            <person name="Kellis M."/>
            <person name="Volff J.-N."/>
            <person name="Guigo R."/>
            <person name="Zody M.C."/>
            <person name="Mesirov J."/>
            <person name="Lindblad-Toh K."/>
            <person name="Birren B."/>
            <person name="Nusbaum C."/>
            <person name="Kahn D."/>
            <person name="Robinson-Rechavi M."/>
            <person name="Laudet V."/>
            <person name="Schachter V."/>
            <person name="Quetier F."/>
            <person name="Saurin W."/>
            <person name="Scarpelli C."/>
            <person name="Wincker P."/>
            <person name="Lander E.S."/>
            <person name="Weissenbach J."/>
            <person name="Roest Crollius H."/>
        </authorList>
    </citation>
    <scope>NUCLEOTIDE SEQUENCE [LARGE SCALE GENOMIC DNA]</scope>
</reference>
<dbReference type="GO" id="GO:0005930">
    <property type="term" value="C:axoneme"/>
    <property type="evidence" value="ECO:0007669"/>
    <property type="project" value="TreeGrafter"/>
</dbReference>
<evidence type="ECO:0000256" key="7">
    <source>
        <dbReference type="ARBA" id="ARBA00023069"/>
    </source>
</evidence>
<keyword evidence="13" id="KW-1185">Reference proteome</keyword>
<keyword evidence="5" id="KW-0963">Cytoplasm</keyword>
<evidence type="ECO:0000259" key="11">
    <source>
        <dbReference type="Pfam" id="PF11527"/>
    </source>
</evidence>
<dbReference type="Gene3D" id="1.20.1520.10">
    <property type="entry name" value="ADP-ribosylation factor-like 2-binding protein, domain"/>
    <property type="match status" value="1"/>
</dbReference>
<comment type="subcellular location">
    <subcellularLocation>
        <location evidence="1">Cell projection</location>
        <location evidence="1">Cilium</location>
    </subcellularLocation>
    <subcellularLocation>
        <location evidence="2">Cytoplasm</location>
    </subcellularLocation>
</comment>
<evidence type="ECO:0000256" key="6">
    <source>
        <dbReference type="ARBA" id="ARBA00023054"/>
    </source>
</evidence>
<dbReference type="InterPro" id="IPR023379">
    <property type="entry name" value="BART_dom"/>
</dbReference>
<dbReference type="AlphaFoldDB" id="H3C761"/>
<feature type="compositionally biased region" description="Basic and acidic residues" evidence="10">
    <location>
        <begin position="325"/>
        <end position="335"/>
    </location>
</feature>
<comment type="similarity">
    <text evidence="3">Belongs to the CFAP36 family.</text>
</comment>
<evidence type="ECO:0000256" key="1">
    <source>
        <dbReference type="ARBA" id="ARBA00004138"/>
    </source>
</evidence>
<proteinExistence type="inferred from homology"/>
<dbReference type="Pfam" id="PF11527">
    <property type="entry name" value="ARL2_Bind_BART"/>
    <property type="match status" value="1"/>
</dbReference>
<evidence type="ECO:0000256" key="4">
    <source>
        <dbReference type="ARBA" id="ARBA00021815"/>
    </source>
</evidence>
<dbReference type="InterPro" id="IPR038888">
    <property type="entry name" value="CFAP36"/>
</dbReference>
<organism evidence="12 13">
    <name type="scientific">Tetraodon nigroviridis</name>
    <name type="common">Spotted green pufferfish</name>
    <name type="synonym">Chelonodon nigroviridis</name>
    <dbReference type="NCBI Taxonomy" id="99883"/>
    <lineage>
        <taxon>Eukaryota</taxon>
        <taxon>Metazoa</taxon>
        <taxon>Chordata</taxon>
        <taxon>Craniata</taxon>
        <taxon>Vertebrata</taxon>
        <taxon>Euteleostomi</taxon>
        <taxon>Actinopterygii</taxon>
        <taxon>Neopterygii</taxon>
        <taxon>Teleostei</taxon>
        <taxon>Neoteleostei</taxon>
        <taxon>Acanthomorphata</taxon>
        <taxon>Eupercaria</taxon>
        <taxon>Tetraodontiformes</taxon>
        <taxon>Tetradontoidea</taxon>
        <taxon>Tetraodontidae</taxon>
        <taxon>Tetraodon</taxon>
    </lineage>
</organism>
<evidence type="ECO:0000313" key="13">
    <source>
        <dbReference type="Proteomes" id="UP000007303"/>
    </source>
</evidence>
<evidence type="ECO:0000256" key="2">
    <source>
        <dbReference type="ARBA" id="ARBA00004496"/>
    </source>
</evidence>
<dbReference type="GO" id="GO:0097546">
    <property type="term" value="C:ciliary base"/>
    <property type="evidence" value="ECO:0007669"/>
    <property type="project" value="TreeGrafter"/>
</dbReference>
<feature type="compositionally biased region" description="Basic and acidic residues" evidence="10">
    <location>
        <begin position="273"/>
        <end position="285"/>
    </location>
</feature>
<evidence type="ECO:0000256" key="8">
    <source>
        <dbReference type="ARBA" id="ARBA00023273"/>
    </source>
</evidence>
<evidence type="ECO:0000256" key="3">
    <source>
        <dbReference type="ARBA" id="ARBA00007460"/>
    </source>
</evidence>
<dbReference type="PANTHER" id="PTHR21532:SF0">
    <property type="entry name" value="CILIA- AND FLAGELLA-ASSOCIATED PROTEIN 36"/>
    <property type="match status" value="1"/>
</dbReference>
<feature type="compositionally biased region" description="Polar residues" evidence="10">
    <location>
        <begin position="204"/>
        <end position="214"/>
    </location>
</feature>
<dbReference type="HOGENOM" id="CLU_050059_0_0_1"/>
<evidence type="ECO:0000256" key="10">
    <source>
        <dbReference type="SAM" id="MobiDB-lite"/>
    </source>
</evidence>
<keyword evidence="8" id="KW-0966">Cell projection</keyword>
<evidence type="ECO:0000256" key="9">
    <source>
        <dbReference type="ARBA" id="ARBA00031593"/>
    </source>
</evidence>
<dbReference type="GeneTree" id="ENSGT00390000012785"/>
<dbReference type="Ensembl" id="ENSTNIT00000003721.1">
    <property type="protein sequence ID" value="ENSTNIP00000004082.1"/>
    <property type="gene ID" value="ENSTNIG00000000410.1"/>
</dbReference>
<reference evidence="12" key="2">
    <citation type="submission" date="2025-08" db="UniProtKB">
        <authorList>
            <consortium name="Ensembl"/>
        </authorList>
    </citation>
    <scope>IDENTIFICATION</scope>
</reference>
<keyword evidence="7" id="KW-0969">Cilium</keyword>
<feature type="region of interest" description="Disordered" evidence="10">
    <location>
        <begin position="173"/>
        <end position="216"/>
    </location>
</feature>
<dbReference type="InterPro" id="IPR042541">
    <property type="entry name" value="BART_sf"/>
</dbReference>